<evidence type="ECO:0000256" key="4">
    <source>
        <dbReference type="ARBA" id="ARBA00023134"/>
    </source>
</evidence>
<dbReference type="SUPFAM" id="SSF53448">
    <property type="entry name" value="Nucleotide-diphospho-sugar transferases"/>
    <property type="match status" value="1"/>
</dbReference>
<protein>
    <recommendedName>
        <fullName evidence="6">2-phospho-L-lactate guanylyltransferase</fullName>
    </recommendedName>
</protein>
<reference evidence="5" key="1">
    <citation type="submission" date="2018-06" db="EMBL/GenBank/DDBJ databases">
        <authorList>
            <person name="Zhirakovskaya E."/>
        </authorList>
    </citation>
    <scope>NUCLEOTIDE SEQUENCE</scope>
</reference>
<dbReference type="PANTHER" id="PTHR40392">
    <property type="entry name" value="2-PHOSPHO-L-LACTATE GUANYLYLTRANSFERASE"/>
    <property type="match status" value="1"/>
</dbReference>
<dbReference type="EMBL" id="UOEU01000364">
    <property type="protein sequence ID" value="VAW32489.1"/>
    <property type="molecule type" value="Genomic_DNA"/>
</dbReference>
<keyword evidence="2" id="KW-0548">Nucleotidyltransferase</keyword>
<evidence type="ECO:0008006" key="6">
    <source>
        <dbReference type="Google" id="ProtNLM"/>
    </source>
</evidence>
<keyword evidence="1" id="KW-0808">Transferase</keyword>
<evidence type="ECO:0000256" key="2">
    <source>
        <dbReference type="ARBA" id="ARBA00022695"/>
    </source>
</evidence>
<dbReference type="Gene3D" id="3.90.550.10">
    <property type="entry name" value="Spore Coat Polysaccharide Biosynthesis Protein SpsA, Chain A"/>
    <property type="match status" value="1"/>
</dbReference>
<dbReference type="GO" id="GO:0005525">
    <property type="term" value="F:GTP binding"/>
    <property type="evidence" value="ECO:0007669"/>
    <property type="project" value="UniProtKB-KW"/>
</dbReference>
<dbReference type="AlphaFoldDB" id="A0A3B0V6K8"/>
<dbReference type="PANTHER" id="PTHR40392:SF1">
    <property type="entry name" value="2-PHOSPHO-L-LACTATE GUANYLYLTRANSFERASE"/>
    <property type="match status" value="1"/>
</dbReference>
<evidence type="ECO:0000256" key="1">
    <source>
        <dbReference type="ARBA" id="ARBA00022679"/>
    </source>
</evidence>
<evidence type="ECO:0000313" key="5">
    <source>
        <dbReference type="EMBL" id="VAW32489.1"/>
    </source>
</evidence>
<organism evidence="5">
    <name type="scientific">hydrothermal vent metagenome</name>
    <dbReference type="NCBI Taxonomy" id="652676"/>
    <lineage>
        <taxon>unclassified sequences</taxon>
        <taxon>metagenomes</taxon>
        <taxon>ecological metagenomes</taxon>
    </lineage>
</organism>
<proteinExistence type="predicted"/>
<evidence type="ECO:0000256" key="3">
    <source>
        <dbReference type="ARBA" id="ARBA00022741"/>
    </source>
</evidence>
<dbReference type="InterPro" id="IPR002835">
    <property type="entry name" value="CofC"/>
</dbReference>
<keyword evidence="4" id="KW-0342">GTP-binding</keyword>
<gene>
    <name evidence="5" type="ORF">MNBD_CHLOROFLEXI01-1541</name>
</gene>
<sequence>MNLWTIIPVKSLQETKTRLSNVLSPEERAQLTQTILSRTMMLLQMVTAVHQTVVVSRDPIVAEMAAAAHCQTVAEPAGSDLNSAVTLGAAFAADNGATHLLILPADLPFLRQDELQLLLSRVETASTSPTENSRTRGQAVSSDTLFLCSDQQRKGTNALVLPAGSGFRFGYGRNSAQHHQAEATRLGWACQMLHLSSIAFDLDSEADYNRYTNEVAVQGTAL</sequence>
<dbReference type="GO" id="GO:0043814">
    <property type="term" value="F:phospholactate guanylyltransferase activity"/>
    <property type="evidence" value="ECO:0007669"/>
    <property type="project" value="InterPro"/>
</dbReference>
<name>A0A3B0V6K8_9ZZZZ</name>
<accession>A0A3B0V6K8</accession>
<dbReference type="Pfam" id="PF01983">
    <property type="entry name" value="CofC"/>
    <property type="match status" value="1"/>
</dbReference>
<dbReference type="InterPro" id="IPR029044">
    <property type="entry name" value="Nucleotide-diphossugar_trans"/>
</dbReference>
<keyword evidence="3" id="KW-0547">Nucleotide-binding</keyword>